<sequence>MNRLKNNRQKTNEYDKPTLPIEKVADANIVIGQSIITVSGTQVIPLTSITVVNIGGGGEYGDVKTFKETDGFKLAGGNGSVVTVKPKGFLVDDGTGCRLLKMEDEPVNALIEKTGELVRDIANN</sequence>
<dbReference type="EMBL" id="DVHK01000059">
    <property type="protein sequence ID" value="HIR66911.1"/>
    <property type="molecule type" value="Genomic_DNA"/>
</dbReference>
<evidence type="ECO:0000313" key="1">
    <source>
        <dbReference type="EMBL" id="HIR66911.1"/>
    </source>
</evidence>
<protein>
    <recommendedName>
        <fullName evidence="3">Sporulation protein YtfJ</fullName>
    </recommendedName>
</protein>
<accession>A0A9D1E5Y4</accession>
<evidence type="ECO:0008006" key="3">
    <source>
        <dbReference type="Google" id="ProtNLM"/>
    </source>
</evidence>
<dbReference type="Pfam" id="PF09579">
    <property type="entry name" value="Spore_YtfJ"/>
    <property type="match status" value="1"/>
</dbReference>
<gene>
    <name evidence="1" type="ORF">IAB94_02540</name>
</gene>
<reference evidence="1" key="1">
    <citation type="submission" date="2020-10" db="EMBL/GenBank/DDBJ databases">
        <authorList>
            <person name="Gilroy R."/>
        </authorList>
    </citation>
    <scope>NUCLEOTIDE SEQUENCE</scope>
    <source>
        <strain evidence="1">ChiW16-3235</strain>
    </source>
</reference>
<name>A0A9D1E5Y4_9FIRM</name>
<comment type="caution">
    <text evidence="1">The sequence shown here is derived from an EMBL/GenBank/DDBJ whole genome shotgun (WGS) entry which is preliminary data.</text>
</comment>
<reference evidence="1" key="2">
    <citation type="journal article" date="2021" name="PeerJ">
        <title>Extensive microbial diversity within the chicken gut microbiome revealed by metagenomics and culture.</title>
        <authorList>
            <person name="Gilroy R."/>
            <person name="Ravi A."/>
            <person name="Getino M."/>
            <person name="Pursley I."/>
            <person name="Horton D.L."/>
            <person name="Alikhan N.F."/>
            <person name="Baker D."/>
            <person name="Gharbi K."/>
            <person name="Hall N."/>
            <person name="Watson M."/>
            <person name="Adriaenssens E.M."/>
            <person name="Foster-Nyarko E."/>
            <person name="Jarju S."/>
            <person name="Secka A."/>
            <person name="Antonio M."/>
            <person name="Oren A."/>
            <person name="Chaudhuri R.R."/>
            <person name="La Ragione R."/>
            <person name="Hildebrand F."/>
            <person name="Pallen M.J."/>
        </authorList>
    </citation>
    <scope>NUCLEOTIDE SEQUENCE</scope>
    <source>
        <strain evidence="1">ChiW16-3235</strain>
    </source>
</reference>
<organism evidence="1 2">
    <name type="scientific">Candidatus Coproplasma avicola</name>
    <dbReference type="NCBI Taxonomy" id="2840744"/>
    <lineage>
        <taxon>Bacteria</taxon>
        <taxon>Bacillati</taxon>
        <taxon>Bacillota</taxon>
        <taxon>Clostridia</taxon>
        <taxon>Eubacteriales</taxon>
        <taxon>Candidatus Coproplasma</taxon>
    </lineage>
</organism>
<dbReference type="AlphaFoldDB" id="A0A9D1E5Y4"/>
<proteinExistence type="predicted"/>
<dbReference type="PANTHER" id="PTHR39162">
    <property type="entry name" value="GLL3345 PROTEIN"/>
    <property type="match status" value="1"/>
</dbReference>
<evidence type="ECO:0000313" key="2">
    <source>
        <dbReference type="Proteomes" id="UP000823913"/>
    </source>
</evidence>
<dbReference type="PANTHER" id="PTHR39162:SF1">
    <property type="entry name" value="SPORULATION PROTEIN YTFJ"/>
    <property type="match status" value="1"/>
</dbReference>
<dbReference type="InterPro" id="IPR014229">
    <property type="entry name" value="Spore_YtfJ"/>
</dbReference>
<dbReference type="Proteomes" id="UP000823913">
    <property type="component" value="Unassembled WGS sequence"/>
</dbReference>